<evidence type="ECO:0000313" key="1">
    <source>
        <dbReference type="EMBL" id="MEQ2173555.1"/>
    </source>
</evidence>
<evidence type="ECO:0000313" key="2">
    <source>
        <dbReference type="Proteomes" id="UP001476798"/>
    </source>
</evidence>
<reference evidence="1 2" key="1">
    <citation type="submission" date="2021-06" db="EMBL/GenBank/DDBJ databases">
        <authorList>
            <person name="Palmer J.M."/>
        </authorList>
    </citation>
    <scope>NUCLEOTIDE SEQUENCE [LARGE SCALE GENOMIC DNA]</scope>
    <source>
        <strain evidence="1 2">GA_2019</strain>
        <tissue evidence="1">Muscle</tissue>
    </source>
</reference>
<sequence length="149" mass="16984">DHSSEPEFSARSETALRLCCTLPALFLLRLIGDDAVAEAPLSQRLRAVPTPPHLSRRVGLPPLAFRLFSRGPCSMPPLLFLRRVGSMPRSQQQIHFSSRLQRLRQSSSRPLQLRLSSHLQQLQLSFTYPPKKLSKVLLQFVFRLMPWSS</sequence>
<dbReference type="EMBL" id="JAHRIO010046727">
    <property type="protein sequence ID" value="MEQ2173555.1"/>
    <property type="molecule type" value="Genomic_DNA"/>
</dbReference>
<keyword evidence="2" id="KW-1185">Reference proteome</keyword>
<gene>
    <name evidence="1" type="ORF">GOODEAATRI_033258</name>
</gene>
<name>A0ABV0NQ73_9TELE</name>
<dbReference type="Proteomes" id="UP001476798">
    <property type="component" value="Unassembled WGS sequence"/>
</dbReference>
<proteinExistence type="predicted"/>
<feature type="non-terminal residue" evidence="1">
    <location>
        <position position="1"/>
    </location>
</feature>
<organism evidence="1 2">
    <name type="scientific">Goodea atripinnis</name>
    <dbReference type="NCBI Taxonomy" id="208336"/>
    <lineage>
        <taxon>Eukaryota</taxon>
        <taxon>Metazoa</taxon>
        <taxon>Chordata</taxon>
        <taxon>Craniata</taxon>
        <taxon>Vertebrata</taxon>
        <taxon>Euteleostomi</taxon>
        <taxon>Actinopterygii</taxon>
        <taxon>Neopterygii</taxon>
        <taxon>Teleostei</taxon>
        <taxon>Neoteleostei</taxon>
        <taxon>Acanthomorphata</taxon>
        <taxon>Ovalentaria</taxon>
        <taxon>Atherinomorphae</taxon>
        <taxon>Cyprinodontiformes</taxon>
        <taxon>Goodeidae</taxon>
        <taxon>Goodea</taxon>
    </lineage>
</organism>
<protein>
    <submittedName>
        <fullName evidence="1">Uncharacterized protein</fullName>
    </submittedName>
</protein>
<comment type="caution">
    <text evidence="1">The sequence shown here is derived from an EMBL/GenBank/DDBJ whole genome shotgun (WGS) entry which is preliminary data.</text>
</comment>
<accession>A0ABV0NQ73</accession>